<evidence type="ECO:0008006" key="3">
    <source>
        <dbReference type="Google" id="ProtNLM"/>
    </source>
</evidence>
<reference evidence="2" key="1">
    <citation type="submission" date="2021-01" db="EMBL/GenBank/DDBJ databases">
        <authorList>
            <person name="Corre E."/>
            <person name="Pelletier E."/>
            <person name="Niang G."/>
            <person name="Scheremetjew M."/>
            <person name="Finn R."/>
            <person name="Kale V."/>
            <person name="Holt S."/>
            <person name="Cochrane G."/>
            <person name="Meng A."/>
            <person name="Brown T."/>
            <person name="Cohen L."/>
        </authorList>
    </citation>
    <scope>NUCLEOTIDE SEQUENCE</scope>
    <source>
        <strain evidence="2">CCMP1243</strain>
    </source>
</reference>
<protein>
    <recommendedName>
        <fullName evidence="3">Protein-tyrosine sulfotransferase</fullName>
    </recommendedName>
</protein>
<dbReference type="SUPFAM" id="SSF52540">
    <property type="entry name" value="P-loop containing nucleoside triphosphate hydrolases"/>
    <property type="match status" value="1"/>
</dbReference>
<keyword evidence="1" id="KW-0732">Signal</keyword>
<dbReference type="AlphaFoldDB" id="A0A7S2RV22"/>
<accession>A0A7S2RV22</accession>
<feature type="signal peptide" evidence="1">
    <location>
        <begin position="1"/>
        <end position="31"/>
    </location>
</feature>
<gene>
    <name evidence="2" type="ORF">RMAR1173_LOCUS8305</name>
</gene>
<dbReference type="Gene3D" id="3.40.50.300">
    <property type="entry name" value="P-loop containing nucleotide triphosphate hydrolases"/>
    <property type="match status" value="1"/>
</dbReference>
<feature type="chain" id="PRO_5031420211" description="Protein-tyrosine sulfotransferase" evidence="1">
    <location>
        <begin position="32"/>
        <end position="523"/>
    </location>
</feature>
<dbReference type="EMBL" id="HBHJ01012724">
    <property type="protein sequence ID" value="CAD9681563.1"/>
    <property type="molecule type" value="Transcribed_RNA"/>
</dbReference>
<evidence type="ECO:0000313" key="2">
    <source>
        <dbReference type="EMBL" id="CAD9681563.1"/>
    </source>
</evidence>
<sequence>MPKALAGHATTSGPRRWLVLVLLEALLVAQASLGSDRDGRGFSKEEVMCDGSRWLFVRGLPHSGTTLVATLVAQHDTVAALRTGRYQDEGQWAQHSFLRVGQRRPSSCKGDIFRCPHMWPPVGAPESSCQRTLLQGGVPSEIQPNSRGASTRSHHRDVRPSIAPAGMVEAAAAATGGGGGGGKNVTAVGQRRAMMGTKRRDGPSSASTGFAFHRPTMTSSRETCWLLLCREWARHVAVGALSQKHGTPSGSHNLVLEKTPDLAVGFLSRVVYPMPRILVVLRHPLFWHFAHPATGGVGGSPAAALMCDQPGRLPCLLSWSLVFPEVAADLLGMNQGSSWVVLRFESLSLHPETSLRTFLPALGLDPNEYPFHRITTAKSRRRLELHRKKKHAEGTILVDGTYTWRSHADPSLRVEEVGQACAEYASSLFEKITSLTGYSMSHPSKSKVESDPVFCQSEQSVIGHKSSGGSKGTNYEGAGRRLPSIWRNSTARCQDLAQARDWLKRQVARVEAACRPPRSPAGL</sequence>
<name>A0A7S2RV22_9STRA</name>
<dbReference type="InterPro" id="IPR027417">
    <property type="entry name" value="P-loop_NTPase"/>
</dbReference>
<proteinExistence type="predicted"/>
<evidence type="ECO:0000256" key="1">
    <source>
        <dbReference type="SAM" id="SignalP"/>
    </source>
</evidence>
<organism evidence="2">
    <name type="scientific">Rhizochromulina marina</name>
    <dbReference type="NCBI Taxonomy" id="1034831"/>
    <lineage>
        <taxon>Eukaryota</taxon>
        <taxon>Sar</taxon>
        <taxon>Stramenopiles</taxon>
        <taxon>Ochrophyta</taxon>
        <taxon>Dictyochophyceae</taxon>
        <taxon>Rhizochromulinales</taxon>
        <taxon>Rhizochromulina</taxon>
    </lineage>
</organism>